<dbReference type="PANTHER" id="PTHR23272">
    <property type="entry name" value="BED FINGER-RELATED"/>
    <property type="match status" value="1"/>
</dbReference>
<dbReference type="PANTHER" id="PTHR23272:SF182">
    <property type="entry name" value="OS09G0381850 PROTEIN"/>
    <property type="match status" value="1"/>
</dbReference>
<dbReference type="EMBL" id="LXQA010968523">
    <property type="protein sequence ID" value="MCI79198.1"/>
    <property type="molecule type" value="Genomic_DNA"/>
</dbReference>
<comment type="caution">
    <text evidence="2">The sequence shown here is derived from an EMBL/GenBank/DDBJ whole genome shotgun (WGS) entry which is preliminary data.</text>
</comment>
<evidence type="ECO:0000313" key="3">
    <source>
        <dbReference type="Proteomes" id="UP000265520"/>
    </source>
</evidence>
<reference evidence="2 3" key="1">
    <citation type="journal article" date="2018" name="Front. Plant Sci.">
        <title>Red Clover (Trifolium pratense) and Zigzag Clover (T. medium) - A Picture of Genomic Similarities and Differences.</title>
        <authorList>
            <person name="Dluhosova J."/>
            <person name="Istvanek J."/>
            <person name="Nedelnik J."/>
            <person name="Repkova J."/>
        </authorList>
    </citation>
    <scope>NUCLEOTIDE SEQUENCE [LARGE SCALE GENOMIC DNA]</scope>
    <source>
        <strain evidence="3">cv. 10/8</strain>
        <tissue evidence="2">Leaf</tissue>
    </source>
</reference>
<dbReference type="GO" id="GO:0046983">
    <property type="term" value="F:protein dimerization activity"/>
    <property type="evidence" value="ECO:0007669"/>
    <property type="project" value="InterPro"/>
</dbReference>
<dbReference type="InterPro" id="IPR008906">
    <property type="entry name" value="HATC_C_dom"/>
</dbReference>
<dbReference type="Pfam" id="PF05699">
    <property type="entry name" value="Dimer_Tnp_hAT"/>
    <property type="match status" value="1"/>
</dbReference>
<keyword evidence="3" id="KW-1185">Reference proteome</keyword>
<evidence type="ECO:0000259" key="1">
    <source>
        <dbReference type="Pfam" id="PF05699"/>
    </source>
</evidence>
<sequence>MNYVEEQQAIPIVKSEVEEYLNEPTYKHDNGHTSFCALEWWKLNNGKYRVLSQMAADVLAIAISTV</sequence>
<name>A0A392UT40_9FABA</name>
<proteinExistence type="predicted"/>
<evidence type="ECO:0000313" key="2">
    <source>
        <dbReference type="EMBL" id="MCI79198.1"/>
    </source>
</evidence>
<feature type="domain" description="HAT C-terminal dimerisation" evidence="1">
    <location>
        <begin position="16"/>
        <end position="66"/>
    </location>
</feature>
<organism evidence="2 3">
    <name type="scientific">Trifolium medium</name>
    <dbReference type="NCBI Taxonomy" id="97028"/>
    <lineage>
        <taxon>Eukaryota</taxon>
        <taxon>Viridiplantae</taxon>
        <taxon>Streptophyta</taxon>
        <taxon>Embryophyta</taxon>
        <taxon>Tracheophyta</taxon>
        <taxon>Spermatophyta</taxon>
        <taxon>Magnoliopsida</taxon>
        <taxon>eudicotyledons</taxon>
        <taxon>Gunneridae</taxon>
        <taxon>Pentapetalae</taxon>
        <taxon>rosids</taxon>
        <taxon>fabids</taxon>
        <taxon>Fabales</taxon>
        <taxon>Fabaceae</taxon>
        <taxon>Papilionoideae</taxon>
        <taxon>50 kb inversion clade</taxon>
        <taxon>NPAAA clade</taxon>
        <taxon>Hologalegina</taxon>
        <taxon>IRL clade</taxon>
        <taxon>Trifolieae</taxon>
        <taxon>Trifolium</taxon>
    </lineage>
</organism>
<dbReference type="InterPro" id="IPR012337">
    <property type="entry name" value="RNaseH-like_sf"/>
</dbReference>
<dbReference type="Proteomes" id="UP000265520">
    <property type="component" value="Unassembled WGS sequence"/>
</dbReference>
<protein>
    <submittedName>
        <fullName evidence="2">Zinc finger BED domain-containing protein RICESLEEPER</fullName>
    </submittedName>
</protein>
<dbReference type="SUPFAM" id="SSF53098">
    <property type="entry name" value="Ribonuclease H-like"/>
    <property type="match status" value="1"/>
</dbReference>
<feature type="non-terminal residue" evidence="2">
    <location>
        <position position="66"/>
    </location>
</feature>
<accession>A0A392UT40</accession>
<dbReference type="AlphaFoldDB" id="A0A392UT40"/>